<dbReference type="PANTHER" id="PTHR34297">
    <property type="entry name" value="HYPOTHETICAL CYTOSOLIC PROTEIN-RELATED"/>
    <property type="match status" value="1"/>
</dbReference>
<organism evidence="2 3">
    <name type="scientific">Candidatus Scybalenecus merdavium</name>
    <dbReference type="NCBI Taxonomy" id="2840939"/>
    <lineage>
        <taxon>Bacteria</taxon>
        <taxon>Bacillati</taxon>
        <taxon>Bacillota</taxon>
        <taxon>Clostridia</taxon>
        <taxon>Eubacteriales</taxon>
        <taxon>Oscillospiraceae</taxon>
        <taxon>Oscillospiraceae incertae sedis</taxon>
        <taxon>Candidatus Scybalenecus</taxon>
    </lineage>
</organism>
<dbReference type="InterPro" id="IPR005531">
    <property type="entry name" value="Asp23"/>
</dbReference>
<dbReference type="Pfam" id="PF03780">
    <property type="entry name" value="Asp23"/>
    <property type="match status" value="1"/>
</dbReference>
<accession>A0A9D1MVK0</accession>
<evidence type="ECO:0000313" key="2">
    <source>
        <dbReference type="EMBL" id="HIU69505.1"/>
    </source>
</evidence>
<comment type="similarity">
    <text evidence="1">Belongs to the asp23 family.</text>
</comment>
<sequence>MIKNLKQRGRICSIMEIKSNTNLGELVISEDVLVSIAINAAKDVEGVSSLSTKPLDVVETIRKGSLKLTSPVRIKDNISDIEVSIYVNMKPGYKIVSVAEEIQTSVKDAIVTMTGKAVSKVNVIIAGIDFETESVAEEPTETEE</sequence>
<reference evidence="2" key="2">
    <citation type="journal article" date="2021" name="PeerJ">
        <title>Extensive microbial diversity within the chicken gut microbiome revealed by metagenomics and culture.</title>
        <authorList>
            <person name="Gilroy R."/>
            <person name="Ravi A."/>
            <person name="Getino M."/>
            <person name="Pursley I."/>
            <person name="Horton D.L."/>
            <person name="Alikhan N.F."/>
            <person name="Baker D."/>
            <person name="Gharbi K."/>
            <person name="Hall N."/>
            <person name="Watson M."/>
            <person name="Adriaenssens E.M."/>
            <person name="Foster-Nyarko E."/>
            <person name="Jarju S."/>
            <person name="Secka A."/>
            <person name="Antonio M."/>
            <person name="Oren A."/>
            <person name="Chaudhuri R.R."/>
            <person name="La Ragione R."/>
            <person name="Hildebrand F."/>
            <person name="Pallen M.J."/>
        </authorList>
    </citation>
    <scope>NUCLEOTIDE SEQUENCE</scope>
    <source>
        <strain evidence="2">CHK176-6737</strain>
    </source>
</reference>
<dbReference type="AlphaFoldDB" id="A0A9D1MVK0"/>
<evidence type="ECO:0000313" key="3">
    <source>
        <dbReference type="Proteomes" id="UP000824125"/>
    </source>
</evidence>
<protein>
    <submittedName>
        <fullName evidence="2">Asp23/Gls24 family envelope stress response protein</fullName>
    </submittedName>
</protein>
<reference evidence="2" key="1">
    <citation type="submission" date="2020-10" db="EMBL/GenBank/DDBJ databases">
        <authorList>
            <person name="Gilroy R."/>
        </authorList>
    </citation>
    <scope>NUCLEOTIDE SEQUENCE</scope>
    <source>
        <strain evidence="2">CHK176-6737</strain>
    </source>
</reference>
<dbReference type="Proteomes" id="UP000824125">
    <property type="component" value="Unassembled WGS sequence"/>
</dbReference>
<evidence type="ECO:0000256" key="1">
    <source>
        <dbReference type="ARBA" id="ARBA00005721"/>
    </source>
</evidence>
<name>A0A9D1MVK0_9FIRM</name>
<gene>
    <name evidence="2" type="ORF">IAD23_06050</name>
</gene>
<proteinExistence type="inferred from homology"/>
<dbReference type="PANTHER" id="PTHR34297:SF1">
    <property type="entry name" value="ASP23_GLS24 FAMILY ENVELOPE STRESS RESPONSE PROTEIN"/>
    <property type="match status" value="1"/>
</dbReference>
<dbReference type="EMBL" id="DVNM01000032">
    <property type="protein sequence ID" value="HIU69505.1"/>
    <property type="molecule type" value="Genomic_DNA"/>
</dbReference>
<comment type="caution">
    <text evidence="2">The sequence shown here is derived from an EMBL/GenBank/DDBJ whole genome shotgun (WGS) entry which is preliminary data.</text>
</comment>